<feature type="non-terminal residue" evidence="1">
    <location>
        <position position="160"/>
    </location>
</feature>
<reference evidence="1" key="1">
    <citation type="submission" date="2022-05" db="EMBL/GenBank/DDBJ databases">
        <title>Chromosome-level genome of Chaenocephalus aceratus.</title>
        <authorList>
            <person name="Park H."/>
        </authorList>
    </citation>
    <scope>NUCLEOTIDE SEQUENCE</scope>
    <source>
        <strain evidence="1">KU_202001</strain>
    </source>
</reference>
<proteinExistence type="predicted"/>
<accession>A0ACB9VVN6</accession>
<evidence type="ECO:0000313" key="2">
    <source>
        <dbReference type="Proteomes" id="UP001057452"/>
    </source>
</evidence>
<evidence type="ECO:0000313" key="1">
    <source>
        <dbReference type="EMBL" id="KAI4804164.1"/>
    </source>
</evidence>
<dbReference type="Proteomes" id="UP001057452">
    <property type="component" value="Chromosome 15"/>
</dbReference>
<comment type="caution">
    <text evidence="1">The sequence shown here is derived from an EMBL/GenBank/DDBJ whole genome shotgun (WGS) entry which is preliminary data.</text>
</comment>
<keyword evidence="2" id="KW-1185">Reference proteome</keyword>
<dbReference type="EMBL" id="CM043799">
    <property type="protein sequence ID" value="KAI4804164.1"/>
    <property type="molecule type" value="Genomic_DNA"/>
</dbReference>
<protein>
    <submittedName>
        <fullName evidence="1">Uncharacterized protein</fullName>
    </submittedName>
</protein>
<feature type="non-terminal residue" evidence="1">
    <location>
        <position position="1"/>
    </location>
</feature>
<name>A0ACB9VVN6_CHAAC</name>
<gene>
    <name evidence="1" type="ORF">KUCAC02_025801</name>
</gene>
<sequence>GDNGDDSEFRPATRPHEAYKAGQRGLCASWMKYVDISICGLLTPDSNMNGLKWSLAVYLSQPHSPVHGKHPQSELMWEKEPIWSATLTTSSLTMASRKKENAAGTNEDNYPSNNISLSEGMEGKDKWLCVCARMWSLLPFRRSQCIQLGVVDEGRINWHS</sequence>
<organism evidence="1 2">
    <name type="scientific">Chaenocephalus aceratus</name>
    <name type="common">Blackfin icefish</name>
    <name type="synonym">Chaenichthys aceratus</name>
    <dbReference type="NCBI Taxonomy" id="36190"/>
    <lineage>
        <taxon>Eukaryota</taxon>
        <taxon>Metazoa</taxon>
        <taxon>Chordata</taxon>
        <taxon>Craniata</taxon>
        <taxon>Vertebrata</taxon>
        <taxon>Euteleostomi</taxon>
        <taxon>Actinopterygii</taxon>
        <taxon>Neopterygii</taxon>
        <taxon>Teleostei</taxon>
        <taxon>Neoteleostei</taxon>
        <taxon>Acanthomorphata</taxon>
        <taxon>Eupercaria</taxon>
        <taxon>Perciformes</taxon>
        <taxon>Notothenioidei</taxon>
        <taxon>Channichthyidae</taxon>
        <taxon>Chaenocephalus</taxon>
    </lineage>
</organism>